<protein>
    <submittedName>
        <fullName evidence="1">Uncharacterized protein</fullName>
    </submittedName>
</protein>
<evidence type="ECO:0000313" key="2">
    <source>
        <dbReference type="Proteomes" id="UP000605974"/>
    </source>
</evidence>
<evidence type="ECO:0000313" key="1">
    <source>
        <dbReference type="EMBL" id="QPB10430.1"/>
    </source>
</evidence>
<dbReference type="EMBL" id="MW175491">
    <property type="protein sequence ID" value="QPB10430.1"/>
    <property type="molecule type" value="Genomic_DNA"/>
</dbReference>
<reference evidence="1" key="1">
    <citation type="submission" date="2020-10" db="EMBL/GenBank/DDBJ databases">
        <authorList>
            <person name="Ni P."/>
        </authorList>
    </citation>
    <scope>NUCLEOTIDE SEQUENCE</scope>
</reference>
<organism evidence="1 2">
    <name type="scientific">Pseudomonas phage PN09</name>
    <dbReference type="NCBI Taxonomy" id="2782564"/>
    <lineage>
        <taxon>Viruses</taxon>
        <taxon>Duplodnaviria</taxon>
        <taxon>Heunggongvirae</taxon>
        <taxon>Uroviricota</taxon>
        <taxon>Caudoviricetes</taxon>
        <taxon>Vandenendeviridae</taxon>
        <taxon>Gorskivirinae</taxon>
        <taxon>Otagovirus</taxon>
        <taxon>Otagovirus PN09</taxon>
    </lineage>
</organism>
<proteinExistence type="predicted"/>
<keyword evidence="2" id="KW-1185">Reference proteome</keyword>
<sequence length="82" mass="8826">MIHKPSCLVFEECSTSQALTQGSPLFFQLSVSVHHLCSANAIHQPSSAPDSHAPRSSSLISSHILGWKSGLTNRSNSSVTMY</sequence>
<name>A0A7S7YBT7_9CAUD</name>
<gene>
    <name evidence="1" type="ORF">PN09_009</name>
</gene>
<accession>A0A7S7YBT7</accession>
<dbReference type="Proteomes" id="UP000605974">
    <property type="component" value="Segment"/>
</dbReference>